<reference evidence="1" key="2">
    <citation type="journal article" date="2015" name="Data Brief">
        <title>Shoot transcriptome of the giant reed, Arundo donax.</title>
        <authorList>
            <person name="Barrero R.A."/>
            <person name="Guerrero F.D."/>
            <person name="Moolhuijzen P."/>
            <person name="Goolsby J.A."/>
            <person name="Tidwell J."/>
            <person name="Bellgard S.E."/>
            <person name="Bellgard M.I."/>
        </authorList>
    </citation>
    <scope>NUCLEOTIDE SEQUENCE</scope>
    <source>
        <tissue evidence="1">Shoot tissue taken approximately 20 cm above the soil surface</tissue>
    </source>
</reference>
<sequence length="21" mass="2397">MVLLNIPFEGLFYLDANSRSP</sequence>
<evidence type="ECO:0000313" key="1">
    <source>
        <dbReference type="EMBL" id="JAD33559.1"/>
    </source>
</evidence>
<name>A0A0A8Z2F3_ARUDO</name>
<dbReference type="EMBL" id="GBRH01264336">
    <property type="protein sequence ID" value="JAD33559.1"/>
    <property type="molecule type" value="Transcribed_RNA"/>
</dbReference>
<accession>A0A0A8Z2F3</accession>
<protein>
    <submittedName>
        <fullName evidence="1">Uncharacterized protein</fullName>
    </submittedName>
</protein>
<dbReference type="AlphaFoldDB" id="A0A0A8Z2F3"/>
<organism evidence="1">
    <name type="scientific">Arundo donax</name>
    <name type="common">Giant reed</name>
    <name type="synonym">Donax arundinaceus</name>
    <dbReference type="NCBI Taxonomy" id="35708"/>
    <lineage>
        <taxon>Eukaryota</taxon>
        <taxon>Viridiplantae</taxon>
        <taxon>Streptophyta</taxon>
        <taxon>Embryophyta</taxon>
        <taxon>Tracheophyta</taxon>
        <taxon>Spermatophyta</taxon>
        <taxon>Magnoliopsida</taxon>
        <taxon>Liliopsida</taxon>
        <taxon>Poales</taxon>
        <taxon>Poaceae</taxon>
        <taxon>PACMAD clade</taxon>
        <taxon>Arundinoideae</taxon>
        <taxon>Arundineae</taxon>
        <taxon>Arundo</taxon>
    </lineage>
</organism>
<reference evidence="1" key="1">
    <citation type="submission" date="2014-09" db="EMBL/GenBank/DDBJ databases">
        <authorList>
            <person name="Magalhaes I.L.F."/>
            <person name="Oliveira U."/>
            <person name="Santos F.R."/>
            <person name="Vidigal T.H.D.A."/>
            <person name="Brescovit A.D."/>
            <person name="Santos A.J."/>
        </authorList>
    </citation>
    <scope>NUCLEOTIDE SEQUENCE</scope>
    <source>
        <tissue evidence="1">Shoot tissue taken approximately 20 cm above the soil surface</tissue>
    </source>
</reference>
<proteinExistence type="predicted"/>